<proteinExistence type="predicted"/>
<dbReference type="InterPro" id="IPR029063">
    <property type="entry name" value="SAM-dependent_MTases_sf"/>
</dbReference>
<dbReference type="InterPro" id="IPR041698">
    <property type="entry name" value="Methyltransf_25"/>
</dbReference>
<dbReference type="CDD" id="cd02440">
    <property type="entry name" value="AdoMet_MTases"/>
    <property type="match status" value="1"/>
</dbReference>
<dbReference type="EMBL" id="AMGV01000001">
    <property type="protein sequence ID" value="KEF62058.1"/>
    <property type="molecule type" value="Genomic_DNA"/>
</dbReference>
<comment type="caution">
    <text evidence="2">The sequence shown here is derived from an EMBL/GenBank/DDBJ whole genome shotgun (WGS) entry which is preliminary data.</text>
</comment>
<dbReference type="RefSeq" id="XP_013264648.1">
    <property type="nucleotide sequence ID" value="XM_013409194.1"/>
</dbReference>
<evidence type="ECO:0000313" key="3">
    <source>
        <dbReference type="Proteomes" id="UP000027920"/>
    </source>
</evidence>
<feature type="domain" description="Methyltransferase" evidence="1">
    <location>
        <begin position="103"/>
        <end position="200"/>
    </location>
</feature>
<dbReference type="HOGENOM" id="CLU_065741_0_0_1"/>
<sequence length="348" mass="37621">MGYDLKILGFHAEELQLLSFSSLLNVPIFLRNEAMSVTLGTEADAQDYLQVNQASWDARAASHAQSEMYNLSAYKSDPLYISDIVQFDLPRLPAVDGLQIAHLQCHIGTDTLSLARLGAASVVGLDFSGESLKQARGLAGATAGSGGEKVSYVQGDVYDAVELLGRESFDLVFTGIGSLCWLPSISRWAGVVAGLLKPRGRFFIREGHPILWAADDSAVSEAYPAEQLCIAYPYYESGRPIINNDGLSYVGDSGVPAEGGASNTSKKENEISGEAPTITATKEFNHGLGEIIQALIQAGLRISMVEEHDSVTWNALPGRMVKMELAEYRLAHGRDRMPCSYTIQAVKD</sequence>
<reference evidence="2 3" key="1">
    <citation type="submission" date="2013-03" db="EMBL/GenBank/DDBJ databases">
        <title>The Genome Sequence of Exophiala aquamarina CBS 119918.</title>
        <authorList>
            <consortium name="The Broad Institute Genomics Platform"/>
            <person name="Cuomo C."/>
            <person name="de Hoog S."/>
            <person name="Gorbushina A."/>
            <person name="Walker B."/>
            <person name="Young S.K."/>
            <person name="Zeng Q."/>
            <person name="Gargeya S."/>
            <person name="Fitzgerald M."/>
            <person name="Haas B."/>
            <person name="Abouelleil A."/>
            <person name="Allen A.W."/>
            <person name="Alvarado L."/>
            <person name="Arachchi H.M."/>
            <person name="Berlin A.M."/>
            <person name="Chapman S.B."/>
            <person name="Gainer-Dewar J."/>
            <person name="Goldberg J."/>
            <person name="Griggs A."/>
            <person name="Gujja S."/>
            <person name="Hansen M."/>
            <person name="Howarth C."/>
            <person name="Imamovic A."/>
            <person name="Ireland A."/>
            <person name="Larimer J."/>
            <person name="McCowan C."/>
            <person name="Murphy C."/>
            <person name="Pearson M."/>
            <person name="Poon T.W."/>
            <person name="Priest M."/>
            <person name="Roberts A."/>
            <person name="Saif S."/>
            <person name="Shea T."/>
            <person name="Sisk P."/>
            <person name="Sykes S."/>
            <person name="Wortman J."/>
            <person name="Nusbaum C."/>
            <person name="Birren B."/>
        </authorList>
    </citation>
    <scope>NUCLEOTIDE SEQUENCE [LARGE SCALE GENOMIC DNA]</scope>
    <source>
        <strain evidence="2 3">CBS 119918</strain>
    </source>
</reference>
<dbReference type="VEuPathDB" id="FungiDB:A1O9_00030"/>
<protein>
    <recommendedName>
        <fullName evidence="1">Methyltransferase domain-containing protein</fullName>
    </recommendedName>
</protein>
<dbReference type="SUPFAM" id="SSF53335">
    <property type="entry name" value="S-adenosyl-L-methionine-dependent methyltransferases"/>
    <property type="match status" value="1"/>
</dbReference>
<dbReference type="Gene3D" id="3.40.50.150">
    <property type="entry name" value="Vaccinia Virus protein VP39"/>
    <property type="match status" value="1"/>
</dbReference>
<organism evidence="2 3">
    <name type="scientific">Exophiala aquamarina CBS 119918</name>
    <dbReference type="NCBI Taxonomy" id="1182545"/>
    <lineage>
        <taxon>Eukaryota</taxon>
        <taxon>Fungi</taxon>
        <taxon>Dikarya</taxon>
        <taxon>Ascomycota</taxon>
        <taxon>Pezizomycotina</taxon>
        <taxon>Eurotiomycetes</taxon>
        <taxon>Chaetothyriomycetidae</taxon>
        <taxon>Chaetothyriales</taxon>
        <taxon>Herpotrichiellaceae</taxon>
        <taxon>Exophiala</taxon>
    </lineage>
</organism>
<dbReference type="AlphaFoldDB" id="A0A072PRT9"/>
<dbReference type="Pfam" id="PF13649">
    <property type="entry name" value="Methyltransf_25"/>
    <property type="match status" value="1"/>
</dbReference>
<evidence type="ECO:0000313" key="2">
    <source>
        <dbReference type="EMBL" id="KEF62058.1"/>
    </source>
</evidence>
<evidence type="ECO:0000259" key="1">
    <source>
        <dbReference type="Pfam" id="PF13649"/>
    </source>
</evidence>
<dbReference type="Proteomes" id="UP000027920">
    <property type="component" value="Unassembled WGS sequence"/>
</dbReference>
<gene>
    <name evidence="2" type="ORF">A1O9_00030</name>
</gene>
<name>A0A072PRT9_9EURO</name>
<dbReference type="GeneID" id="25274982"/>
<dbReference type="OrthoDB" id="540004at2759"/>
<keyword evidence="3" id="KW-1185">Reference proteome</keyword>
<accession>A0A072PRT9</accession>